<keyword evidence="10" id="KW-0961">Cell wall biogenesis/degradation</keyword>
<evidence type="ECO:0000256" key="9">
    <source>
        <dbReference type="ARBA" id="ARBA00023295"/>
    </source>
</evidence>
<evidence type="ECO:0000256" key="4">
    <source>
        <dbReference type="ARBA" id="ARBA00022512"/>
    </source>
</evidence>
<sequence>MGRTLGFFSILVLLILIISASSSDDQRFTTDKIHFWFNGDGEQEQERAGGLSDEADSILMLERGGVARVPVNVHSFGAVGDGVADDTMAFRNAWYKACSLKNAVLLVPERHRYKVNATNFRGPCQRHLIVQVKGTIVAPDDPKDWDPKYPSTWLSFSNLNGVRFQGGGVIDGSGSKWWAASCKIDRTNPCKEAPTALTIDSSTKIRVKGLTIQFAQQMHFVIYRSDVVRVSGVRILAPKDSPNTDGIHIGESTDVAIQNCHIGTGDDCVSIVNASSNIKMKKIMCGPGHGISIGSLGKDKSTGIVTGVVLDTATISGTKNGLRIKTWQGGSGYVKSVRFENVKMNDVENPIIIDQFYCDSPATCKNQTSAVKISQVIFRNINGTSRTPHAMKFACSDTVPCSNIVLNNINLETENGTAKTFCNCAMGFHYGIVQPTADCLKSSSCGGIQEDAQRQTHDPTHTEL</sequence>
<evidence type="ECO:0000256" key="13">
    <source>
        <dbReference type="RuleBase" id="RU361169"/>
    </source>
</evidence>
<keyword evidence="8 13" id="KW-0378">Hydrolase</keyword>
<dbReference type="FunCoup" id="A0A804IV07">
    <property type="interactions" value="51"/>
</dbReference>
<dbReference type="Gene3D" id="2.160.20.10">
    <property type="entry name" value="Single-stranded right-handed beta-helix, Pectin lyase-like"/>
    <property type="match status" value="1"/>
</dbReference>
<keyword evidence="6 14" id="KW-0732">Signal</keyword>
<dbReference type="InterPro" id="IPR011050">
    <property type="entry name" value="Pectin_lyase_fold/virulence"/>
</dbReference>
<accession>A0A804IV07</accession>
<comment type="similarity">
    <text evidence="2 13">Belongs to the glycosyl hydrolase 28 family.</text>
</comment>
<name>A0A804IV07_MUSAM</name>
<evidence type="ECO:0000313" key="15">
    <source>
        <dbReference type="EMBL" id="CAG1843674.1"/>
    </source>
</evidence>
<evidence type="ECO:0000256" key="3">
    <source>
        <dbReference type="ARBA" id="ARBA00012736"/>
    </source>
</evidence>
<evidence type="ECO:0000256" key="8">
    <source>
        <dbReference type="ARBA" id="ARBA00022801"/>
    </source>
</evidence>
<evidence type="ECO:0000256" key="1">
    <source>
        <dbReference type="ARBA" id="ARBA00004191"/>
    </source>
</evidence>
<comment type="subcellular location">
    <subcellularLocation>
        <location evidence="1">Secreted</location>
        <location evidence="1">Cell wall</location>
    </subcellularLocation>
</comment>
<keyword evidence="9 13" id="KW-0326">Glycosidase</keyword>
<dbReference type="InterPro" id="IPR000743">
    <property type="entry name" value="Glyco_hydro_28"/>
</dbReference>
<feature type="signal peptide" evidence="14">
    <location>
        <begin position="1"/>
        <end position="22"/>
    </location>
</feature>
<dbReference type="PROSITE" id="PS00502">
    <property type="entry name" value="POLYGALACTURONASE"/>
    <property type="match status" value="1"/>
</dbReference>
<evidence type="ECO:0000256" key="11">
    <source>
        <dbReference type="ARBA" id="ARBA00034074"/>
    </source>
</evidence>
<keyword evidence="7" id="KW-0677">Repeat</keyword>
<dbReference type="InterPro" id="IPR012334">
    <property type="entry name" value="Pectin_lyas_fold"/>
</dbReference>
<dbReference type="GO" id="GO:0005975">
    <property type="term" value="P:carbohydrate metabolic process"/>
    <property type="evidence" value="ECO:0007669"/>
    <property type="project" value="InterPro"/>
</dbReference>
<evidence type="ECO:0000313" key="17">
    <source>
        <dbReference type="Proteomes" id="UP000012960"/>
    </source>
</evidence>
<evidence type="ECO:0000256" key="14">
    <source>
        <dbReference type="SAM" id="SignalP"/>
    </source>
</evidence>
<reference evidence="15" key="1">
    <citation type="submission" date="2021-03" db="EMBL/GenBank/DDBJ databases">
        <authorList>
            <consortium name="Genoscope - CEA"/>
            <person name="William W."/>
        </authorList>
    </citation>
    <scope>NUCLEOTIDE SEQUENCE</scope>
    <source>
        <strain evidence="15">Doubled-haploid Pahang</strain>
    </source>
</reference>
<proteinExistence type="inferred from homology"/>
<evidence type="ECO:0000256" key="2">
    <source>
        <dbReference type="ARBA" id="ARBA00008834"/>
    </source>
</evidence>
<dbReference type="FunFam" id="2.160.20.10:FF:000032">
    <property type="entry name" value="Pectin lyase-like superfamily protein"/>
    <property type="match status" value="1"/>
</dbReference>
<dbReference type="EnsemblPlants" id="Ma04_t28680.1">
    <property type="protein sequence ID" value="Ma04_p28680.1"/>
    <property type="gene ID" value="Ma04_g28680"/>
</dbReference>
<evidence type="ECO:0000256" key="12">
    <source>
        <dbReference type="PROSITE-ProRule" id="PRU10052"/>
    </source>
</evidence>
<dbReference type="GO" id="GO:0071555">
    <property type="term" value="P:cell wall organization"/>
    <property type="evidence" value="ECO:0007669"/>
    <property type="project" value="UniProtKB-KW"/>
</dbReference>
<comment type="catalytic activity">
    <reaction evidence="11">
        <text>(1,4-alpha-D-galacturonosyl)n+m + H2O = (1,4-alpha-D-galacturonosyl)n + (1,4-alpha-D-galacturonosyl)m.</text>
        <dbReference type="EC" id="3.2.1.15"/>
    </reaction>
</comment>
<dbReference type="Gramene" id="Ma04_t28680.1">
    <property type="protein sequence ID" value="Ma04_p28680.1"/>
    <property type="gene ID" value="Ma04_g28680"/>
</dbReference>
<keyword evidence="4" id="KW-0134">Cell wall</keyword>
<evidence type="ECO:0000313" key="16">
    <source>
        <dbReference type="EnsemblPlants" id="Ma04_p28680.1"/>
    </source>
</evidence>
<dbReference type="OrthoDB" id="187139at2759"/>
<evidence type="ECO:0000256" key="7">
    <source>
        <dbReference type="ARBA" id="ARBA00022737"/>
    </source>
</evidence>
<feature type="active site" evidence="12">
    <location>
        <position position="289"/>
    </location>
</feature>
<evidence type="ECO:0000256" key="10">
    <source>
        <dbReference type="ARBA" id="ARBA00023316"/>
    </source>
</evidence>
<dbReference type="GO" id="GO:0004650">
    <property type="term" value="F:polygalacturonase activity"/>
    <property type="evidence" value="ECO:0007669"/>
    <property type="project" value="UniProtKB-EC"/>
</dbReference>
<dbReference type="PANTHER" id="PTHR31375">
    <property type="match status" value="1"/>
</dbReference>
<keyword evidence="17" id="KW-1185">Reference proteome</keyword>
<dbReference type="Proteomes" id="UP000012960">
    <property type="component" value="Unplaced"/>
</dbReference>
<protein>
    <recommendedName>
        <fullName evidence="3">endo-polygalacturonase</fullName>
        <ecNumber evidence="3">3.2.1.15</ecNumber>
    </recommendedName>
</protein>
<feature type="chain" id="PRO_5043242110" description="endo-polygalacturonase" evidence="14">
    <location>
        <begin position="23"/>
        <end position="464"/>
    </location>
</feature>
<dbReference type="AlphaFoldDB" id="A0A804IV07"/>
<dbReference type="OMA" id="RFSNVVM"/>
<reference evidence="16" key="2">
    <citation type="submission" date="2021-05" db="UniProtKB">
        <authorList>
            <consortium name="EnsemblPlants"/>
        </authorList>
    </citation>
    <scope>IDENTIFICATION</scope>
    <source>
        <strain evidence="16">subsp. malaccensis</strain>
    </source>
</reference>
<dbReference type="SUPFAM" id="SSF51126">
    <property type="entry name" value="Pectin lyase-like"/>
    <property type="match status" value="1"/>
</dbReference>
<dbReference type="EMBL" id="HG996469">
    <property type="protein sequence ID" value="CAG1843674.1"/>
    <property type="molecule type" value="Genomic_DNA"/>
</dbReference>
<organism evidence="16 17">
    <name type="scientific">Musa acuminata subsp. malaccensis</name>
    <name type="common">Wild banana</name>
    <name type="synonym">Musa malaccensis</name>
    <dbReference type="NCBI Taxonomy" id="214687"/>
    <lineage>
        <taxon>Eukaryota</taxon>
        <taxon>Viridiplantae</taxon>
        <taxon>Streptophyta</taxon>
        <taxon>Embryophyta</taxon>
        <taxon>Tracheophyta</taxon>
        <taxon>Spermatophyta</taxon>
        <taxon>Magnoliopsida</taxon>
        <taxon>Liliopsida</taxon>
        <taxon>Zingiberales</taxon>
        <taxon>Musaceae</taxon>
        <taxon>Musa</taxon>
    </lineage>
</organism>
<evidence type="ECO:0000256" key="5">
    <source>
        <dbReference type="ARBA" id="ARBA00022525"/>
    </source>
</evidence>
<gene>
    <name evidence="15" type="ORF">GSMUA_134690.1</name>
</gene>
<keyword evidence="5" id="KW-0964">Secreted</keyword>
<dbReference type="Pfam" id="PF00295">
    <property type="entry name" value="Glyco_hydro_28"/>
    <property type="match status" value="1"/>
</dbReference>
<dbReference type="EC" id="3.2.1.15" evidence="3"/>
<evidence type="ECO:0000256" key="6">
    <source>
        <dbReference type="ARBA" id="ARBA00022729"/>
    </source>
</evidence>